<dbReference type="EMBL" id="ADBF01000229">
    <property type="protein sequence ID" value="EFE49041.1"/>
    <property type="molecule type" value="Genomic_DNA"/>
</dbReference>
<dbReference type="Pfam" id="PF06041">
    <property type="entry name" value="DUF924"/>
    <property type="match status" value="1"/>
</dbReference>
<reference evidence="1 2" key="1">
    <citation type="submission" date="2010-02" db="EMBL/GenBank/DDBJ databases">
        <authorList>
            <person name="Weinstock G."/>
            <person name="Sodergren E."/>
            <person name="Clifton S."/>
            <person name="Fulton L."/>
            <person name="Fulton B."/>
            <person name="Courtney L."/>
            <person name="Fronick C."/>
            <person name="Harrison M."/>
            <person name="Strong C."/>
            <person name="Farmer C."/>
            <person name="Delahaunty K."/>
            <person name="Markovic C."/>
            <person name="Hall O."/>
            <person name="Minx P."/>
            <person name="Tomlinson C."/>
            <person name="Mitreva M."/>
            <person name="Nelson J."/>
            <person name="Hou S."/>
            <person name="Wollam A."/>
            <person name="Pepin K.H."/>
            <person name="Johnson M."/>
            <person name="Bhonagiri V."/>
            <person name="Zhang X."/>
            <person name="Suruliraj S."/>
            <person name="Warren W."/>
            <person name="Chinwalla A."/>
            <person name="Mardis E.R."/>
            <person name="Wilson R.K."/>
        </authorList>
    </citation>
    <scope>NUCLEOTIDE SEQUENCE [LARGE SCALE GENOMIC DNA]</scope>
    <source>
        <strain evidence="1 2">ATCC 29315</strain>
    </source>
</reference>
<dbReference type="Gene3D" id="1.25.40.10">
    <property type="entry name" value="Tetratricopeptide repeat domain"/>
    <property type="match status" value="1"/>
</dbReference>
<protein>
    <recommendedName>
        <fullName evidence="3">DUF924 domain-containing protein</fullName>
    </recommendedName>
</protein>
<evidence type="ECO:0008006" key="3">
    <source>
        <dbReference type="Google" id="ProtNLM"/>
    </source>
</evidence>
<name>D4DT41_NEIEG</name>
<evidence type="ECO:0000313" key="2">
    <source>
        <dbReference type="Proteomes" id="UP000005536"/>
    </source>
</evidence>
<dbReference type="Gene3D" id="1.20.58.320">
    <property type="entry name" value="TPR-like"/>
    <property type="match status" value="1"/>
</dbReference>
<dbReference type="SUPFAM" id="SSF48452">
    <property type="entry name" value="TPR-like"/>
    <property type="match status" value="1"/>
</dbReference>
<gene>
    <name evidence="1" type="ORF">NEIELOOT_02241</name>
</gene>
<comment type="caution">
    <text evidence="1">The sequence shown here is derived from an EMBL/GenBank/DDBJ whole genome shotgun (WGS) entry which is preliminary data.</text>
</comment>
<dbReference type="Proteomes" id="UP000005536">
    <property type="component" value="Unassembled WGS sequence"/>
</dbReference>
<dbReference type="InterPro" id="IPR010323">
    <property type="entry name" value="DUF924"/>
</dbReference>
<accession>D4DT41</accession>
<proteinExistence type="predicted"/>
<sequence>MMQLMYVTPQEILDFWFSKEVKRHWFEHSEYLDTKVRVMYERIFRDAVNCELSDWRDTIQGRLAEIIILDQFSRLIFRGRPHAYTQDRMALLLAQEAVRHQSFPFLEAKQRQFILMPFLHSENRNIHTVARGLFQRFGTPKSVRLEERHKAVIDRFGRYPHRNAILNRQSTPEELAFLKANPSGFELDDEDDDDE</sequence>
<dbReference type="AlphaFoldDB" id="D4DT41"/>
<evidence type="ECO:0000313" key="1">
    <source>
        <dbReference type="EMBL" id="EFE49041.1"/>
    </source>
</evidence>
<organism evidence="1 2">
    <name type="scientific">Neisseria elongata subsp. glycolytica ATCC 29315</name>
    <dbReference type="NCBI Taxonomy" id="546263"/>
    <lineage>
        <taxon>Bacteria</taxon>
        <taxon>Pseudomonadati</taxon>
        <taxon>Pseudomonadota</taxon>
        <taxon>Betaproteobacteria</taxon>
        <taxon>Neisseriales</taxon>
        <taxon>Neisseriaceae</taxon>
        <taxon>Neisseria</taxon>
    </lineage>
</organism>
<dbReference type="InterPro" id="IPR011990">
    <property type="entry name" value="TPR-like_helical_dom_sf"/>
</dbReference>